<keyword evidence="1" id="KW-0812">Transmembrane</keyword>
<proteinExistence type="predicted"/>
<reference evidence="2 4" key="1">
    <citation type="submission" date="2019-07" db="EMBL/GenBank/DDBJ databases">
        <title>Whole genome shotgun sequence of Frigoribacterium faeni NBRC 103066.</title>
        <authorList>
            <person name="Hosoyama A."/>
            <person name="Uohara A."/>
            <person name="Ohji S."/>
            <person name="Ichikawa N."/>
        </authorList>
    </citation>
    <scope>NUCLEOTIDE SEQUENCE [LARGE SCALE GENOMIC DNA]</scope>
    <source>
        <strain evidence="2 4">NBRC 103066</strain>
    </source>
</reference>
<organism evidence="3 5">
    <name type="scientific">Frigoribacterium faeni</name>
    <dbReference type="NCBI Taxonomy" id="145483"/>
    <lineage>
        <taxon>Bacteria</taxon>
        <taxon>Bacillati</taxon>
        <taxon>Actinomycetota</taxon>
        <taxon>Actinomycetes</taxon>
        <taxon>Micrococcales</taxon>
        <taxon>Microbacteriaceae</taxon>
        <taxon>Frigoribacterium</taxon>
    </lineage>
</organism>
<dbReference type="Proteomes" id="UP000321154">
    <property type="component" value="Unassembled WGS sequence"/>
</dbReference>
<accession>A0A7W3PIA9</accession>
<dbReference type="AlphaFoldDB" id="A0A7W3PIA9"/>
<sequence>MDALAELLARISRLADPLPTSWLLTSIAVGLLLVLAPGAWHTVRHAVTVVHEGGHGLAAVLTGRRLTGIRLHSDTSGLTVSRGPRTGPGMVITLLAGYTAPAVAALGAAWLLSAGYAAGLLWALLLLLGLMLVQIRNWFGLWVVLVGAALVVAVTFAASPTWQSVFGVVVTSVLGFGALRAALELQRSRRRSRTTGSDADQLAGLTRLPGIVWVGVFVIVALACLVGGAALLFPQTLDAARSLDLSR</sequence>
<dbReference type="Pfam" id="PF13398">
    <property type="entry name" value="Peptidase_M50B"/>
    <property type="match status" value="1"/>
</dbReference>
<evidence type="ECO:0000256" key="1">
    <source>
        <dbReference type="SAM" id="Phobius"/>
    </source>
</evidence>
<evidence type="ECO:0000313" key="4">
    <source>
        <dbReference type="Proteomes" id="UP000321154"/>
    </source>
</evidence>
<dbReference type="RefSeq" id="WP_146854001.1">
    <property type="nucleotide sequence ID" value="NZ_BAAAHR010000001.1"/>
</dbReference>
<dbReference type="EMBL" id="BJUV01000009">
    <property type="protein sequence ID" value="GEK82891.1"/>
    <property type="molecule type" value="Genomic_DNA"/>
</dbReference>
<dbReference type="Proteomes" id="UP000522688">
    <property type="component" value="Unassembled WGS sequence"/>
</dbReference>
<feature type="transmembrane region" description="Helical" evidence="1">
    <location>
        <begin position="116"/>
        <end position="133"/>
    </location>
</feature>
<evidence type="ECO:0000313" key="5">
    <source>
        <dbReference type="Proteomes" id="UP000522688"/>
    </source>
</evidence>
<dbReference type="EMBL" id="JACGWW010000002">
    <property type="protein sequence ID" value="MBA8813240.1"/>
    <property type="molecule type" value="Genomic_DNA"/>
</dbReference>
<comment type="caution">
    <text evidence="3">The sequence shown here is derived from an EMBL/GenBank/DDBJ whole genome shotgun (WGS) entry which is preliminary data.</text>
</comment>
<dbReference type="InterPro" id="IPR049500">
    <property type="entry name" value="Peptidase_M50B-like"/>
</dbReference>
<gene>
    <name evidence="3" type="ORF">FB463_001489</name>
    <name evidence="2" type="ORF">FFA01_12000</name>
</gene>
<feature type="transmembrane region" description="Helical" evidence="1">
    <location>
        <begin position="20"/>
        <end position="40"/>
    </location>
</feature>
<feature type="transmembrane region" description="Helical" evidence="1">
    <location>
        <begin position="91"/>
        <end position="110"/>
    </location>
</feature>
<protein>
    <submittedName>
        <fullName evidence="2">Membrane protein</fullName>
    </submittedName>
</protein>
<feature type="transmembrane region" description="Helical" evidence="1">
    <location>
        <begin position="140"/>
        <end position="158"/>
    </location>
</feature>
<evidence type="ECO:0000313" key="2">
    <source>
        <dbReference type="EMBL" id="GEK82891.1"/>
    </source>
</evidence>
<feature type="transmembrane region" description="Helical" evidence="1">
    <location>
        <begin position="211"/>
        <end position="233"/>
    </location>
</feature>
<keyword evidence="4" id="KW-1185">Reference proteome</keyword>
<keyword evidence="1" id="KW-0472">Membrane</keyword>
<dbReference type="OrthoDB" id="5184455at2"/>
<name>A0A7W3PIA9_9MICO</name>
<keyword evidence="1" id="KW-1133">Transmembrane helix</keyword>
<reference evidence="3 5" key="2">
    <citation type="submission" date="2020-07" db="EMBL/GenBank/DDBJ databases">
        <title>Sequencing the genomes of 1000 actinobacteria strains.</title>
        <authorList>
            <person name="Klenk H.-P."/>
        </authorList>
    </citation>
    <scope>NUCLEOTIDE SEQUENCE [LARGE SCALE GENOMIC DNA]</scope>
    <source>
        <strain evidence="3 5">DSM 10309</strain>
    </source>
</reference>
<evidence type="ECO:0000313" key="3">
    <source>
        <dbReference type="EMBL" id="MBA8813240.1"/>
    </source>
</evidence>
<feature type="transmembrane region" description="Helical" evidence="1">
    <location>
        <begin position="164"/>
        <end position="183"/>
    </location>
</feature>